<gene>
    <name evidence="7" type="ORF">DVK44_19855</name>
</gene>
<dbReference type="GO" id="GO:0016866">
    <property type="term" value="F:intramolecular transferase activity"/>
    <property type="evidence" value="ECO:0007669"/>
    <property type="project" value="InterPro"/>
</dbReference>
<dbReference type="GO" id="GO:0005811">
    <property type="term" value="C:lipid droplet"/>
    <property type="evidence" value="ECO:0007669"/>
    <property type="project" value="InterPro"/>
</dbReference>
<keyword evidence="3" id="KW-0479">Metal-binding</keyword>
<dbReference type="UniPathway" id="UPA00337"/>
<feature type="domain" description="Squalene cyclase N-terminal" evidence="6">
    <location>
        <begin position="16"/>
        <end position="163"/>
    </location>
</feature>
<dbReference type="InterPro" id="IPR032696">
    <property type="entry name" value="SQ_cyclase_C"/>
</dbReference>
<evidence type="ECO:0000256" key="4">
    <source>
        <dbReference type="ARBA" id="ARBA00022737"/>
    </source>
</evidence>
<evidence type="ECO:0000256" key="3">
    <source>
        <dbReference type="ARBA" id="ARBA00022723"/>
    </source>
</evidence>
<dbReference type="Gene3D" id="1.50.10.20">
    <property type="match status" value="3"/>
</dbReference>
<keyword evidence="8" id="KW-1185">Reference proteome</keyword>
<dbReference type="RefSeq" id="WP_114660857.1">
    <property type="nucleotide sequence ID" value="NZ_CP031194.1"/>
</dbReference>
<evidence type="ECO:0008006" key="9">
    <source>
        <dbReference type="Google" id="ProtNLM"/>
    </source>
</evidence>
<dbReference type="PANTHER" id="PTHR11764:SF20">
    <property type="entry name" value="LANOSTEROL SYNTHASE"/>
    <property type="match status" value="1"/>
</dbReference>
<dbReference type="AlphaFoldDB" id="A0A345HS54"/>
<name>A0A345HS54_9ACTN</name>
<feature type="domain" description="Squalene cyclase C-terminal" evidence="5">
    <location>
        <begin position="280"/>
        <end position="516"/>
    </location>
</feature>
<dbReference type="OrthoDB" id="9758578at2"/>
<sequence>MSTEETLTGQVDAAVASSVAALLAAQDADGGWPNPRASSVPCTAAALVALHLVDRPNSADLVKAGVEWLMGARNADGGWATIAGRPTDFAATSAAMAALHLIAPQESEDAVRTGFEVLERWGGVAGYPDPAITQMAGLAFSLADLYDAADVPRMPTEMLLLPGPLRRRVLSFLTVPFIAHVLLQAKQRPGNVLTRGIDRVTRPAALRLLTEITEQEGGVGSFGADPWLSALVATGLSVNGLRPDLVEAVLGYLRMTVQPDGSWQTLHGMQVEKVEVTGPAYVVSALGTAGLATDPRLRRARAWLGDFQQQKGFPAYDCPPGGWTWSGAQGWPNVLDSLAVLKALAQDENDAAAAQRLRTGVDWLLERQDRRGTWSTFVRNSLLPADGPCPFSTAEAALLLLDLNKGADPRADRAIRWLLRHPNPDGSYSATWHRGGVAATSVAWRAFSRAGLAGHPVAGKARQWLLNAQQPDGSWGTPEETGWALRALVGTGAEDSTRRAASWLVANQRPDGSWRPGESGVYIRDHVHYPDHMIAQGLVLEALVAYRDEESR</sequence>
<dbReference type="EMBL" id="CP031194">
    <property type="protein sequence ID" value="AXG79528.1"/>
    <property type="molecule type" value="Genomic_DNA"/>
</dbReference>
<keyword evidence="4" id="KW-0677">Repeat</keyword>
<evidence type="ECO:0000256" key="1">
    <source>
        <dbReference type="ARBA" id="ARBA00004999"/>
    </source>
</evidence>
<proteinExistence type="inferred from homology"/>
<comment type="pathway">
    <text evidence="1">Secondary metabolite biosynthesis; hopanoid biosynthesis.</text>
</comment>
<evidence type="ECO:0000259" key="6">
    <source>
        <dbReference type="Pfam" id="PF13249"/>
    </source>
</evidence>
<dbReference type="Pfam" id="PF13249">
    <property type="entry name" value="SQHop_cyclase_N"/>
    <property type="match status" value="1"/>
</dbReference>
<dbReference type="GO" id="GO:0016104">
    <property type="term" value="P:triterpenoid biosynthetic process"/>
    <property type="evidence" value="ECO:0007669"/>
    <property type="project" value="InterPro"/>
</dbReference>
<evidence type="ECO:0000256" key="2">
    <source>
        <dbReference type="ARBA" id="ARBA00009755"/>
    </source>
</evidence>
<evidence type="ECO:0000313" key="7">
    <source>
        <dbReference type="EMBL" id="AXG79528.1"/>
    </source>
</evidence>
<dbReference type="GO" id="GO:0046872">
    <property type="term" value="F:metal ion binding"/>
    <property type="evidence" value="ECO:0007669"/>
    <property type="project" value="UniProtKB-KW"/>
</dbReference>
<dbReference type="InterPro" id="IPR018333">
    <property type="entry name" value="Squalene_cyclase"/>
</dbReference>
<dbReference type="SUPFAM" id="SSF48239">
    <property type="entry name" value="Terpenoid cyclases/Protein prenyltransferases"/>
    <property type="match status" value="2"/>
</dbReference>
<accession>A0A345HS54</accession>
<dbReference type="Pfam" id="PF13243">
    <property type="entry name" value="SQHop_cyclase_C"/>
    <property type="match status" value="1"/>
</dbReference>
<dbReference type="InterPro" id="IPR008930">
    <property type="entry name" value="Terpenoid_cyclase/PrenylTrfase"/>
</dbReference>
<dbReference type="Proteomes" id="UP000253868">
    <property type="component" value="Chromosome"/>
</dbReference>
<dbReference type="InterPro" id="IPR032697">
    <property type="entry name" value="SQ_cyclase_N"/>
</dbReference>
<reference evidence="8" key="1">
    <citation type="submission" date="2018-07" db="EMBL/GenBank/DDBJ databases">
        <authorList>
            <person name="Zhao J."/>
        </authorList>
    </citation>
    <scope>NUCLEOTIDE SEQUENCE [LARGE SCALE GENOMIC DNA]</scope>
    <source>
        <strain evidence="8">GSSD-12</strain>
    </source>
</reference>
<comment type="similarity">
    <text evidence="2">Belongs to the terpene cyclase/mutase family.</text>
</comment>
<evidence type="ECO:0000259" key="5">
    <source>
        <dbReference type="Pfam" id="PF13243"/>
    </source>
</evidence>
<dbReference type="KEGG" id="spad:DVK44_19855"/>
<protein>
    <recommendedName>
        <fullName evidence="9">Squalene--hopene cyclase</fullName>
    </recommendedName>
</protein>
<evidence type="ECO:0000313" key="8">
    <source>
        <dbReference type="Proteomes" id="UP000253868"/>
    </source>
</evidence>
<dbReference type="PANTHER" id="PTHR11764">
    <property type="entry name" value="TERPENE CYCLASE/MUTASE FAMILY MEMBER"/>
    <property type="match status" value="1"/>
</dbReference>
<organism evidence="7 8">
    <name type="scientific">Streptomyces paludis</name>
    <dbReference type="NCBI Taxonomy" id="2282738"/>
    <lineage>
        <taxon>Bacteria</taxon>
        <taxon>Bacillati</taxon>
        <taxon>Actinomycetota</taxon>
        <taxon>Actinomycetes</taxon>
        <taxon>Kitasatosporales</taxon>
        <taxon>Streptomycetaceae</taxon>
        <taxon>Streptomyces</taxon>
    </lineage>
</organism>